<dbReference type="PANTHER" id="PTHR13156">
    <property type="entry name" value="NADH-UBIQUINONE OXIDOREDUCTASE 13 KD-A SUBUNIT"/>
    <property type="match status" value="1"/>
</dbReference>
<dbReference type="GO" id="GO:0006120">
    <property type="term" value="P:mitochondrial electron transport, NADH to ubiquinone"/>
    <property type="evidence" value="ECO:0007669"/>
    <property type="project" value="TreeGrafter"/>
</dbReference>
<dbReference type="STRING" id="35722.A0A0B7NK70"/>
<evidence type="ECO:0000313" key="4">
    <source>
        <dbReference type="Proteomes" id="UP000054107"/>
    </source>
</evidence>
<dbReference type="Gene3D" id="2.60.260.40">
    <property type="entry name" value="q5lls5 like domains"/>
    <property type="match status" value="1"/>
</dbReference>
<feature type="region of interest" description="Disordered" evidence="1">
    <location>
        <begin position="38"/>
        <end position="75"/>
    </location>
</feature>
<dbReference type="GO" id="GO:0005739">
    <property type="term" value="C:mitochondrion"/>
    <property type="evidence" value="ECO:0007669"/>
    <property type="project" value="GOC"/>
</dbReference>
<evidence type="ECO:0000256" key="1">
    <source>
        <dbReference type="SAM" id="MobiDB-lite"/>
    </source>
</evidence>
<keyword evidence="4" id="KW-1185">Reference proteome</keyword>
<dbReference type="InterPro" id="IPR019401">
    <property type="entry name" value="Znf_CHCC"/>
</dbReference>
<dbReference type="PANTHER" id="PTHR13156:SF0">
    <property type="entry name" value="NADH DEHYDROGENASE [UBIQUINONE] IRON-SULFUR PROTEIN 6, MITOCHONDRIAL"/>
    <property type="match status" value="1"/>
</dbReference>
<dbReference type="AlphaFoldDB" id="A0A0B7NK70"/>
<proteinExistence type="predicted"/>
<protein>
    <recommendedName>
        <fullName evidence="2">Zinc finger CHCC-type domain-containing protein</fullName>
    </recommendedName>
</protein>
<evidence type="ECO:0000313" key="3">
    <source>
        <dbReference type="EMBL" id="CEP18966.1"/>
    </source>
</evidence>
<dbReference type="OrthoDB" id="307899at2759"/>
<dbReference type="FunFam" id="2.60.260.40:FF:000003">
    <property type="entry name" value="NADH dehydrogenase [ubiquinone] iron-sulfur protein 6, mitochondrial"/>
    <property type="match status" value="1"/>
</dbReference>
<evidence type="ECO:0000259" key="2">
    <source>
        <dbReference type="Pfam" id="PF10276"/>
    </source>
</evidence>
<dbReference type="EMBL" id="LN733967">
    <property type="protein sequence ID" value="CEP18966.1"/>
    <property type="molecule type" value="Genomic_DNA"/>
</dbReference>
<name>A0A0B7NK70_9FUNG</name>
<organism evidence="3 4">
    <name type="scientific">Parasitella parasitica</name>
    <dbReference type="NCBI Taxonomy" id="35722"/>
    <lineage>
        <taxon>Eukaryota</taxon>
        <taxon>Fungi</taxon>
        <taxon>Fungi incertae sedis</taxon>
        <taxon>Mucoromycota</taxon>
        <taxon>Mucoromycotina</taxon>
        <taxon>Mucoromycetes</taxon>
        <taxon>Mucorales</taxon>
        <taxon>Mucorineae</taxon>
        <taxon>Mucoraceae</taxon>
        <taxon>Parasitella</taxon>
    </lineage>
</organism>
<feature type="domain" description="Zinc finger CHCC-type" evidence="2">
    <location>
        <begin position="96"/>
        <end position="131"/>
    </location>
</feature>
<dbReference type="Proteomes" id="UP000054107">
    <property type="component" value="Unassembled WGS sequence"/>
</dbReference>
<accession>A0A0B7NK70</accession>
<reference evidence="3 4" key="1">
    <citation type="submission" date="2014-09" db="EMBL/GenBank/DDBJ databases">
        <authorList>
            <person name="Ellenberger Sabrina"/>
        </authorList>
    </citation>
    <scope>NUCLEOTIDE SEQUENCE [LARGE SCALE GENOMIC DNA]</scope>
    <source>
        <strain evidence="3 4">CBS 412.66</strain>
    </source>
</reference>
<sequence length="139" mass="15487">MLRQLIQRIGTNSVRQTSLKSFTAAYTTTIQHSAKSLAPEVKQAENRTTTWSKSQRAKADALVGPRFEQTDLSTQPNPMAAIDLIAEEPIRFVKERITHCDGGGGPLGHPKIYINLDKPGPHACTYCGIRFQKPEEHHH</sequence>
<gene>
    <name evidence="3" type="primary">PARPA_13275.1 scaffold 46269</name>
</gene>
<dbReference type="Pfam" id="PF10276">
    <property type="entry name" value="zf-CHCC"/>
    <property type="match status" value="1"/>
</dbReference>